<dbReference type="InterPro" id="IPR001367">
    <property type="entry name" value="Fe_dep_repressor"/>
</dbReference>
<dbReference type="AlphaFoldDB" id="A0A849SLN0"/>
<gene>
    <name evidence="7" type="ORF">HOP12_10910</name>
</gene>
<dbReference type="InterPro" id="IPR036421">
    <property type="entry name" value="Fe_dep_repressor_sf"/>
</dbReference>
<dbReference type="Pfam" id="PF02742">
    <property type="entry name" value="Fe_dep_repr_C"/>
    <property type="match status" value="1"/>
</dbReference>
<dbReference type="GO" id="GO:0046914">
    <property type="term" value="F:transition metal ion binding"/>
    <property type="evidence" value="ECO:0007669"/>
    <property type="project" value="InterPro"/>
</dbReference>
<dbReference type="SUPFAM" id="SSF46785">
    <property type="entry name" value="Winged helix' DNA-binding domain"/>
    <property type="match status" value="1"/>
</dbReference>
<proteinExistence type="inferred from homology"/>
<reference evidence="7 8" key="1">
    <citation type="submission" date="2020-04" db="EMBL/GenBank/DDBJ databases">
        <title>Metagenomic profiling of ammonia- and methane-oxidizing microorganisms in a Dutch drinking water treatment plant.</title>
        <authorList>
            <person name="Poghosyan L."/>
            <person name="Leucker S."/>
        </authorList>
    </citation>
    <scope>NUCLEOTIDE SEQUENCE [LARGE SCALE GENOMIC DNA]</scope>
    <source>
        <strain evidence="7">S-RSF-IL-03</strain>
    </source>
</reference>
<evidence type="ECO:0000259" key="6">
    <source>
        <dbReference type="Pfam" id="PF02742"/>
    </source>
</evidence>
<comment type="similarity">
    <text evidence="1">Belongs to the DtxR/MntR family.</text>
</comment>
<dbReference type="PANTHER" id="PTHR33238:SF7">
    <property type="entry name" value="IRON-DEPENDENT TRANSCRIPTIONAL REGULATOR"/>
    <property type="match status" value="1"/>
</dbReference>
<keyword evidence="2" id="KW-0805">Transcription regulation</keyword>
<dbReference type="GO" id="GO:0003700">
    <property type="term" value="F:DNA-binding transcription factor activity"/>
    <property type="evidence" value="ECO:0007669"/>
    <property type="project" value="InterPro"/>
</dbReference>
<dbReference type="InterPro" id="IPR036388">
    <property type="entry name" value="WH-like_DNA-bd_sf"/>
</dbReference>
<dbReference type="GO" id="GO:0003677">
    <property type="term" value="F:DNA binding"/>
    <property type="evidence" value="ECO:0007669"/>
    <property type="project" value="UniProtKB-KW"/>
</dbReference>
<dbReference type="InterPro" id="IPR036390">
    <property type="entry name" value="WH_DNA-bd_sf"/>
</dbReference>
<dbReference type="GO" id="GO:0046983">
    <property type="term" value="F:protein dimerization activity"/>
    <property type="evidence" value="ECO:0007669"/>
    <property type="project" value="InterPro"/>
</dbReference>
<sequence>MLSGKQVQSRELTPSHEHYLRAIWAVRSERGYARLSDVARELEISNATLSVGLKPLEQRELLSHDDRRFLVLTPSGERVAREVHHRFQVARMFLHDVLGVDEAQADAEACRLEHDLSGQTVERLLDLIKLLREDRELREFFQRRYTEYHRQCRPTTECATCDLACMGTPGPGIA</sequence>
<evidence type="ECO:0000256" key="3">
    <source>
        <dbReference type="ARBA" id="ARBA00023125"/>
    </source>
</evidence>
<dbReference type="Pfam" id="PF01325">
    <property type="entry name" value="Fe_dep_repress"/>
    <property type="match status" value="1"/>
</dbReference>
<dbReference type="SUPFAM" id="SSF47979">
    <property type="entry name" value="Iron-dependent repressor protein, dimerization domain"/>
    <property type="match status" value="1"/>
</dbReference>
<comment type="caution">
    <text evidence="7">The sequence shown here is derived from an EMBL/GenBank/DDBJ whole genome shotgun (WGS) entry which is preliminary data.</text>
</comment>
<feature type="domain" description="HTH dtxR-type" evidence="5">
    <location>
        <begin position="11"/>
        <end position="68"/>
    </location>
</feature>
<dbReference type="Gene3D" id="1.10.10.10">
    <property type="entry name" value="Winged helix-like DNA-binding domain superfamily/Winged helix DNA-binding domain"/>
    <property type="match status" value="1"/>
</dbReference>
<organism evidence="7 8">
    <name type="scientific">Eiseniibacteriota bacterium</name>
    <dbReference type="NCBI Taxonomy" id="2212470"/>
    <lineage>
        <taxon>Bacteria</taxon>
        <taxon>Candidatus Eiseniibacteriota</taxon>
    </lineage>
</organism>
<dbReference type="Proteomes" id="UP000580839">
    <property type="component" value="Unassembled WGS sequence"/>
</dbReference>
<evidence type="ECO:0000313" key="8">
    <source>
        <dbReference type="Proteomes" id="UP000580839"/>
    </source>
</evidence>
<evidence type="ECO:0000256" key="2">
    <source>
        <dbReference type="ARBA" id="ARBA00023015"/>
    </source>
</evidence>
<protein>
    <submittedName>
        <fullName evidence="7">Metal-dependent transcriptional regulator</fullName>
    </submittedName>
</protein>
<dbReference type="PANTHER" id="PTHR33238">
    <property type="entry name" value="IRON (METAL) DEPENDENT REPRESSOR, DTXR FAMILY"/>
    <property type="match status" value="1"/>
</dbReference>
<accession>A0A849SLN0</accession>
<dbReference type="SMART" id="SM00529">
    <property type="entry name" value="HTH_DTXR"/>
    <property type="match status" value="1"/>
</dbReference>
<dbReference type="EMBL" id="JABFRW010000136">
    <property type="protein sequence ID" value="NOT34663.1"/>
    <property type="molecule type" value="Genomic_DNA"/>
</dbReference>
<keyword evidence="4" id="KW-0804">Transcription</keyword>
<dbReference type="InterPro" id="IPR022687">
    <property type="entry name" value="HTH_DTXR"/>
</dbReference>
<dbReference type="InterPro" id="IPR050536">
    <property type="entry name" value="DtxR_MntR_Metal-Reg"/>
</dbReference>
<evidence type="ECO:0000259" key="5">
    <source>
        <dbReference type="Pfam" id="PF01325"/>
    </source>
</evidence>
<evidence type="ECO:0000256" key="4">
    <source>
        <dbReference type="ARBA" id="ARBA00023163"/>
    </source>
</evidence>
<evidence type="ECO:0000256" key="1">
    <source>
        <dbReference type="ARBA" id="ARBA00007871"/>
    </source>
</evidence>
<evidence type="ECO:0000313" key="7">
    <source>
        <dbReference type="EMBL" id="NOT34663.1"/>
    </source>
</evidence>
<name>A0A849SLN0_UNCEI</name>
<dbReference type="InterPro" id="IPR022689">
    <property type="entry name" value="Iron_dep_repressor"/>
</dbReference>
<keyword evidence="3" id="KW-0238">DNA-binding</keyword>
<feature type="domain" description="Iron dependent repressor metal binding and dimerisation" evidence="6">
    <location>
        <begin position="73"/>
        <end position="134"/>
    </location>
</feature>